<protein>
    <recommendedName>
        <fullName evidence="4">phosphatidate phosphatase</fullName>
        <ecNumber evidence="4">3.1.3.4</ecNumber>
    </recommendedName>
</protein>
<accession>A0A6J2VWK8</accession>
<feature type="compositionally biased region" description="Low complexity" evidence="6">
    <location>
        <begin position="488"/>
        <end position="510"/>
    </location>
</feature>
<feature type="region of interest" description="Disordered" evidence="6">
    <location>
        <begin position="363"/>
        <end position="404"/>
    </location>
</feature>
<dbReference type="GO" id="GO:0003713">
    <property type="term" value="F:transcription coactivator activity"/>
    <property type="evidence" value="ECO:0007669"/>
    <property type="project" value="TreeGrafter"/>
</dbReference>
<feature type="domain" description="LNS2/PITP" evidence="7">
    <location>
        <begin position="730"/>
        <end position="886"/>
    </location>
</feature>
<dbReference type="InterPro" id="IPR031703">
    <property type="entry name" value="Lipin_mid"/>
</dbReference>
<dbReference type="GO" id="GO:0032869">
    <property type="term" value="P:cellular response to insulin stimulus"/>
    <property type="evidence" value="ECO:0007669"/>
    <property type="project" value="TreeGrafter"/>
</dbReference>
<name>A0A6J2VWK8_CHACN</name>
<dbReference type="InParanoid" id="A0A6J2VWK8"/>
<dbReference type="GO" id="GO:0019432">
    <property type="term" value="P:triglyceride biosynthetic process"/>
    <property type="evidence" value="ECO:0007669"/>
    <property type="project" value="TreeGrafter"/>
</dbReference>
<keyword evidence="8" id="KW-1185">Reference proteome</keyword>
<evidence type="ECO:0000256" key="1">
    <source>
        <dbReference type="ARBA" id="ARBA00001180"/>
    </source>
</evidence>
<dbReference type="Pfam" id="PF08235">
    <property type="entry name" value="LNS2"/>
    <property type="match status" value="1"/>
</dbReference>
<feature type="region of interest" description="Disordered" evidence="6">
    <location>
        <begin position="475"/>
        <end position="510"/>
    </location>
</feature>
<dbReference type="PANTHER" id="PTHR12181">
    <property type="entry name" value="LIPIN"/>
    <property type="match status" value="1"/>
</dbReference>
<dbReference type="Pfam" id="PF16876">
    <property type="entry name" value="Lipin_mid"/>
    <property type="match status" value="1"/>
</dbReference>
<sequence length="945" mass="104204">MISHIFIDTSGYEGKWLHNVHGCSGHKNQIKETLGTIHAGRLRGNLESQTMNYVGQLAGQVFVQVKELYRGLNPATLSGCIDVIVVRQPDGSLQCSPFHVRFGKMGVLRSREKIVDIEINGEPVSLHMKLGENGEAFFVQETENDQEVVPSYLATSPILSEAVSLMKGPGTSVQSLGASSSSGTVENGMMKKRRKRRRKSKVDNVKRDDSGEYSEDEDVFTLDMSSSEGDDQENRGSVRDIMNTSSSSSSYQQNTVHAHSDGDWSPTQSPQGSRPSSPKSDSELVRESDSALHNPAMLWTWGELPHAARPSFLPPTNPDHATVCPVSVPVTENTHFRVIPDPAQHSPDSQSALKLFIPMATAPTGSGTEPLRPDTQPMTVDPTNMKEQPETEPKGQVSEPMRVDQTESAAMVAARVMSELEESGQSAGPRPVSKTDSPSKRKDKRSHHLGPDGVYLDDIRELEPEVAALYFPKSDAGGVARRGSDPAPCSGSPSPQSVGSSGADSGVDSYSDQLSDLPSIAISLCGGLSDNREITKEHFQEKAISYQKFAENPSIIDDPNLVVKIGSKYLNWSTAAPLMLAMQAFQKPLPKATVETLMKEKMPRKGGRWWFSWRGRTSNTKQDAESDHKACISSEQPGKMTAINRRKDESSSSDDDQRAAIQTLNSGQSDPIPSVGGVSYKKTLRPTPEQLAALQLKEGSNDVVFSVTTQYQGTCRCQGTIYLWNWHDKIIISDIDGTITRSDTLGHILPTLGKDWTHQGIARLYHKVSQNGYKFLYCSARAIGMADMTRGYLHWVNERGTMLPQGPVLLSPSSLFSALHREVIEKKPEKFKVECLTDIKNLFHPNTQPFYAAFGNRATDVFSYKEVGVSLNRIFTVNPKGELVQEHAKTNVSSYVRLGEVVDHVFPLLMRKNSSDFPCSDTFSHFTYWREQLPPVDDQHQYTSS</sequence>
<evidence type="ECO:0000256" key="2">
    <source>
        <dbReference type="ARBA" id="ARBA00001946"/>
    </source>
</evidence>
<feature type="compositionally biased region" description="Basic and acidic residues" evidence="6">
    <location>
        <begin position="645"/>
        <end position="657"/>
    </location>
</feature>
<dbReference type="InterPro" id="IPR031315">
    <property type="entry name" value="LNS2/PITP"/>
</dbReference>
<feature type="compositionally biased region" description="Basic residues" evidence="6">
    <location>
        <begin position="190"/>
        <end position="200"/>
    </location>
</feature>
<dbReference type="SMART" id="SM00775">
    <property type="entry name" value="LNS2"/>
    <property type="match status" value="1"/>
</dbReference>
<evidence type="ECO:0000313" key="9">
    <source>
        <dbReference type="RefSeq" id="XP_030637440.1"/>
    </source>
</evidence>
<organism evidence="8 9">
    <name type="scientific">Chanos chanos</name>
    <name type="common">Milkfish</name>
    <name type="synonym">Mugil chanos</name>
    <dbReference type="NCBI Taxonomy" id="29144"/>
    <lineage>
        <taxon>Eukaryota</taxon>
        <taxon>Metazoa</taxon>
        <taxon>Chordata</taxon>
        <taxon>Craniata</taxon>
        <taxon>Vertebrata</taxon>
        <taxon>Euteleostomi</taxon>
        <taxon>Actinopterygii</taxon>
        <taxon>Neopterygii</taxon>
        <taxon>Teleostei</taxon>
        <taxon>Ostariophysi</taxon>
        <taxon>Gonorynchiformes</taxon>
        <taxon>Chanidae</taxon>
        <taxon>Chanos</taxon>
    </lineage>
</organism>
<feature type="compositionally biased region" description="Polar residues" evidence="6">
    <location>
        <begin position="265"/>
        <end position="279"/>
    </location>
</feature>
<feature type="compositionally biased region" description="Basic and acidic residues" evidence="6">
    <location>
        <begin position="280"/>
        <end position="290"/>
    </location>
</feature>
<evidence type="ECO:0000256" key="4">
    <source>
        <dbReference type="ARBA" id="ARBA00012638"/>
    </source>
</evidence>
<dbReference type="InterPro" id="IPR007651">
    <property type="entry name" value="Lipin_N"/>
</dbReference>
<feature type="region of interest" description="Disordered" evidence="6">
    <location>
        <begin position="169"/>
        <end position="290"/>
    </location>
</feature>
<proteinExistence type="inferred from homology"/>
<comment type="catalytic activity">
    <reaction evidence="1">
        <text>a 1,2-diacyl-sn-glycero-3-phosphate + H2O = a 1,2-diacyl-sn-glycerol + phosphate</text>
        <dbReference type="Rhea" id="RHEA:27429"/>
        <dbReference type="ChEBI" id="CHEBI:15377"/>
        <dbReference type="ChEBI" id="CHEBI:17815"/>
        <dbReference type="ChEBI" id="CHEBI:43474"/>
        <dbReference type="ChEBI" id="CHEBI:58608"/>
        <dbReference type="EC" id="3.1.3.4"/>
    </reaction>
    <physiologicalReaction direction="left-to-right" evidence="1">
        <dbReference type="Rhea" id="RHEA:27430"/>
    </physiologicalReaction>
</comment>
<feature type="region of interest" description="Disordered" evidence="6">
    <location>
        <begin position="620"/>
        <end position="657"/>
    </location>
</feature>
<dbReference type="GO" id="GO:0008195">
    <property type="term" value="F:phosphatidate phosphatase activity"/>
    <property type="evidence" value="ECO:0007669"/>
    <property type="project" value="UniProtKB-EC"/>
</dbReference>
<reference evidence="9" key="1">
    <citation type="submission" date="2025-08" db="UniProtKB">
        <authorList>
            <consortium name="RefSeq"/>
        </authorList>
    </citation>
    <scope>IDENTIFICATION</scope>
</reference>
<evidence type="ECO:0000256" key="6">
    <source>
        <dbReference type="SAM" id="MobiDB-lite"/>
    </source>
</evidence>
<dbReference type="InterPro" id="IPR013209">
    <property type="entry name" value="LNS2"/>
</dbReference>
<dbReference type="GO" id="GO:0005634">
    <property type="term" value="C:nucleus"/>
    <property type="evidence" value="ECO:0007669"/>
    <property type="project" value="TreeGrafter"/>
</dbReference>
<gene>
    <name evidence="9" type="primary">lpin1b</name>
</gene>
<evidence type="ECO:0000256" key="5">
    <source>
        <dbReference type="ARBA" id="ARBA00022801"/>
    </source>
</evidence>
<dbReference type="RefSeq" id="XP_030637440.1">
    <property type="nucleotide sequence ID" value="XM_030781580.1"/>
</dbReference>
<dbReference type="AlphaFoldDB" id="A0A6J2VWK8"/>
<feature type="compositionally biased region" description="Basic and acidic residues" evidence="6">
    <location>
        <begin position="201"/>
        <end position="210"/>
    </location>
</feature>
<dbReference type="CTD" id="560638"/>
<dbReference type="Pfam" id="PF04571">
    <property type="entry name" value="Lipin_N"/>
    <property type="match status" value="1"/>
</dbReference>
<dbReference type="InterPro" id="IPR026058">
    <property type="entry name" value="LIPIN"/>
</dbReference>
<dbReference type="Proteomes" id="UP000504632">
    <property type="component" value="Chromosome 8"/>
</dbReference>
<dbReference type="EC" id="3.1.3.4" evidence="4"/>
<dbReference type="GeneID" id="115818250"/>
<feature type="compositionally biased region" description="Acidic residues" evidence="6">
    <location>
        <begin position="211"/>
        <end position="220"/>
    </location>
</feature>
<dbReference type="PANTHER" id="PTHR12181:SF10">
    <property type="entry name" value="PHOSPHATIDATE PHOSPHATASE LPIN1"/>
    <property type="match status" value="1"/>
</dbReference>
<dbReference type="GO" id="GO:0045944">
    <property type="term" value="P:positive regulation of transcription by RNA polymerase II"/>
    <property type="evidence" value="ECO:0007669"/>
    <property type="project" value="TreeGrafter"/>
</dbReference>
<comment type="cofactor">
    <cofactor evidence="2">
        <name>Mg(2+)</name>
        <dbReference type="ChEBI" id="CHEBI:18420"/>
    </cofactor>
</comment>
<feature type="compositionally biased region" description="Low complexity" evidence="6">
    <location>
        <begin position="170"/>
        <end position="183"/>
    </location>
</feature>
<evidence type="ECO:0000259" key="7">
    <source>
        <dbReference type="SMART" id="SM00775"/>
    </source>
</evidence>
<dbReference type="GO" id="GO:0009062">
    <property type="term" value="P:fatty acid catabolic process"/>
    <property type="evidence" value="ECO:0007669"/>
    <property type="project" value="TreeGrafter"/>
</dbReference>
<dbReference type="InterPro" id="IPR036412">
    <property type="entry name" value="HAD-like_sf"/>
</dbReference>
<comment type="similarity">
    <text evidence="3">Belongs to the lipin family.</text>
</comment>
<evidence type="ECO:0000256" key="3">
    <source>
        <dbReference type="ARBA" id="ARBA00005476"/>
    </source>
</evidence>
<dbReference type="SUPFAM" id="SSF56784">
    <property type="entry name" value="HAD-like"/>
    <property type="match status" value="1"/>
</dbReference>
<dbReference type="GO" id="GO:0005741">
    <property type="term" value="C:mitochondrial outer membrane"/>
    <property type="evidence" value="ECO:0007669"/>
    <property type="project" value="TreeGrafter"/>
</dbReference>
<feature type="region of interest" description="Disordered" evidence="6">
    <location>
        <begin position="417"/>
        <end position="456"/>
    </location>
</feature>
<evidence type="ECO:0000313" key="8">
    <source>
        <dbReference type="Proteomes" id="UP000504632"/>
    </source>
</evidence>
<keyword evidence="5" id="KW-0378">Hydrolase</keyword>
<feature type="compositionally biased region" description="Polar residues" evidence="6">
    <location>
        <begin position="376"/>
        <end position="386"/>
    </location>
</feature>
<dbReference type="OrthoDB" id="4567at2759"/>